<dbReference type="GO" id="GO:0005085">
    <property type="term" value="F:guanyl-nucleotide exchange factor activity"/>
    <property type="evidence" value="ECO:0007669"/>
    <property type="project" value="TreeGrafter"/>
</dbReference>
<dbReference type="Proteomes" id="UP000030763">
    <property type="component" value="Unassembled WGS sequence"/>
</dbReference>
<dbReference type="GO" id="GO:0005853">
    <property type="term" value="C:eukaryotic translation elongation factor 1 complex"/>
    <property type="evidence" value="ECO:0007669"/>
    <property type="project" value="InterPro"/>
</dbReference>
<feature type="region of interest" description="Disordered" evidence="5">
    <location>
        <begin position="148"/>
        <end position="178"/>
    </location>
</feature>
<protein>
    <submittedName>
        <fullName evidence="7">Elongation factor 1, putative</fullName>
    </submittedName>
</protein>
<dbReference type="InterPro" id="IPR014717">
    <property type="entry name" value="Transl_elong_EF1B/ribsomal_bS6"/>
</dbReference>
<dbReference type="InterPro" id="IPR036219">
    <property type="entry name" value="eEF-1beta-like_sf"/>
</dbReference>
<dbReference type="FunFam" id="3.30.70.60:FF:000001">
    <property type="entry name" value="Elongation factor 1-beta 1 like"/>
    <property type="match status" value="1"/>
</dbReference>
<dbReference type="PANTHER" id="PTHR11595:SF21">
    <property type="entry name" value="ELONGATION FACTOR 1-BETA"/>
    <property type="match status" value="1"/>
</dbReference>
<keyword evidence="3" id="KW-0648">Protein biosynthesis</keyword>
<evidence type="ECO:0000313" key="7">
    <source>
        <dbReference type="EMBL" id="CDJ56220.1"/>
    </source>
</evidence>
<dbReference type="OrthoDB" id="347452at2759"/>
<accession>U6M3E7</accession>
<sequence length="189" mass="21719">MVTICPRNELSVACRYYLSSVKGNQQKKEEEEDIDLFGDDDDAAAADLKKLSESKKKEKEEKEKKNKKKEIINKSMLVIEIKPRNSETNLDLIQQNIQQIIIDGLKWGENAKKVPLAFGLYKLQVQCVIIDDIVDTQEVLDKIEELGMTEEDKKKREEKQQRGEDDDDDDDEEISGLVQSAQIISFNKL</sequence>
<organism evidence="7 8">
    <name type="scientific">Eimeria maxima</name>
    <name type="common">Coccidian parasite</name>
    <dbReference type="NCBI Taxonomy" id="5804"/>
    <lineage>
        <taxon>Eukaryota</taxon>
        <taxon>Sar</taxon>
        <taxon>Alveolata</taxon>
        <taxon>Apicomplexa</taxon>
        <taxon>Conoidasida</taxon>
        <taxon>Coccidia</taxon>
        <taxon>Eucoccidiorida</taxon>
        <taxon>Eimeriorina</taxon>
        <taxon>Eimeriidae</taxon>
        <taxon>Eimeria</taxon>
    </lineage>
</organism>
<feature type="domain" description="Translation elongation factor EF1B beta/delta subunit guanine nucleotide exchange" evidence="6">
    <location>
        <begin position="74"/>
        <end position="189"/>
    </location>
</feature>
<evidence type="ECO:0000256" key="4">
    <source>
        <dbReference type="SAM" id="Coils"/>
    </source>
</evidence>
<reference evidence="7" key="2">
    <citation type="submission" date="2013-10" db="EMBL/GenBank/DDBJ databases">
        <authorList>
            <person name="Aslett M."/>
        </authorList>
    </citation>
    <scope>NUCLEOTIDE SEQUENCE [LARGE SCALE GENOMIC DNA]</scope>
    <source>
        <strain evidence="7">Weybridge</strain>
    </source>
</reference>
<dbReference type="PANTHER" id="PTHR11595">
    <property type="entry name" value="EF-HAND AND COILED-COIL DOMAIN-CONTAINING FAMILY MEMBER"/>
    <property type="match status" value="1"/>
</dbReference>
<dbReference type="GO" id="GO:0005829">
    <property type="term" value="C:cytosol"/>
    <property type="evidence" value="ECO:0007669"/>
    <property type="project" value="TreeGrafter"/>
</dbReference>
<dbReference type="InterPro" id="IPR014038">
    <property type="entry name" value="EF1B_bsu/dsu_GNE"/>
</dbReference>
<dbReference type="GO" id="GO:0003746">
    <property type="term" value="F:translation elongation factor activity"/>
    <property type="evidence" value="ECO:0007669"/>
    <property type="project" value="UniProtKB-KW"/>
</dbReference>
<dbReference type="EMBL" id="HG718842">
    <property type="protein sequence ID" value="CDJ56220.1"/>
    <property type="molecule type" value="Genomic_DNA"/>
</dbReference>
<keyword evidence="8" id="KW-1185">Reference proteome</keyword>
<dbReference type="RefSeq" id="XP_013332870.1">
    <property type="nucleotide sequence ID" value="XM_013477416.1"/>
</dbReference>
<dbReference type="OMA" id="IKPYGEE"/>
<keyword evidence="2 7" id="KW-0251">Elongation factor</keyword>
<dbReference type="SUPFAM" id="SSF54984">
    <property type="entry name" value="eEF-1beta-like"/>
    <property type="match status" value="1"/>
</dbReference>
<dbReference type="SMART" id="SM00888">
    <property type="entry name" value="EF1_GNE"/>
    <property type="match status" value="1"/>
</dbReference>
<evidence type="ECO:0000256" key="5">
    <source>
        <dbReference type="SAM" id="MobiDB-lite"/>
    </source>
</evidence>
<dbReference type="Pfam" id="PF00736">
    <property type="entry name" value="EF1_GNE"/>
    <property type="match status" value="1"/>
</dbReference>
<dbReference type="VEuPathDB" id="ToxoDB:EMWEY_00050890"/>
<dbReference type="Gene3D" id="3.30.70.60">
    <property type="match status" value="1"/>
</dbReference>
<dbReference type="GeneID" id="25339075"/>
<proteinExistence type="inferred from homology"/>
<keyword evidence="4" id="KW-0175">Coiled coil</keyword>
<feature type="compositionally biased region" description="Basic and acidic residues" evidence="5">
    <location>
        <begin position="148"/>
        <end position="163"/>
    </location>
</feature>
<feature type="coiled-coil region" evidence="4">
    <location>
        <begin position="45"/>
        <end position="75"/>
    </location>
</feature>
<feature type="compositionally biased region" description="Acidic residues" evidence="5">
    <location>
        <begin position="164"/>
        <end position="174"/>
    </location>
</feature>
<dbReference type="AlphaFoldDB" id="U6M3E7"/>
<dbReference type="InterPro" id="IPR049720">
    <property type="entry name" value="EF1B_bsu/dsu"/>
</dbReference>
<evidence type="ECO:0000256" key="3">
    <source>
        <dbReference type="ARBA" id="ARBA00022917"/>
    </source>
</evidence>
<evidence type="ECO:0000259" key="6">
    <source>
        <dbReference type="SMART" id="SM00888"/>
    </source>
</evidence>
<comment type="similarity">
    <text evidence="1">Belongs to the EF-1-beta/EF-1-delta family.</text>
</comment>
<name>U6M3E7_EIMMA</name>
<evidence type="ECO:0000313" key="8">
    <source>
        <dbReference type="Proteomes" id="UP000030763"/>
    </source>
</evidence>
<reference evidence="7" key="1">
    <citation type="submission" date="2013-10" db="EMBL/GenBank/DDBJ databases">
        <title>Genomic analysis of the causative agents of coccidiosis in chickens.</title>
        <authorList>
            <person name="Reid A.J."/>
            <person name="Blake D."/>
            <person name="Billington K."/>
            <person name="Browne H."/>
            <person name="Dunn M."/>
            <person name="Hung S."/>
            <person name="Kawahara F."/>
            <person name="Miranda-Saavedra D."/>
            <person name="Mourier T."/>
            <person name="Nagra H."/>
            <person name="Otto T.D."/>
            <person name="Rawlings N."/>
            <person name="Sanchez A."/>
            <person name="Sanders M."/>
            <person name="Subramaniam C."/>
            <person name="Tay Y."/>
            <person name="Dear P."/>
            <person name="Doerig C."/>
            <person name="Gruber A."/>
            <person name="Parkinson J."/>
            <person name="Shirley M."/>
            <person name="Wan K.L."/>
            <person name="Berriman M."/>
            <person name="Tomley F."/>
            <person name="Pain A."/>
        </authorList>
    </citation>
    <scope>NUCLEOTIDE SEQUENCE [LARGE SCALE GENOMIC DNA]</scope>
    <source>
        <strain evidence="7">Weybridge</strain>
    </source>
</reference>
<evidence type="ECO:0000256" key="2">
    <source>
        <dbReference type="ARBA" id="ARBA00022768"/>
    </source>
</evidence>
<evidence type="ECO:0000256" key="1">
    <source>
        <dbReference type="ARBA" id="ARBA00007411"/>
    </source>
</evidence>
<gene>
    <name evidence="7" type="ORF">EMWEY_00050890</name>
</gene>